<evidence type="ECO:0000313" key="1">
    <source>
        <dbReference type="EMBL" id="OZG49817.1"/>
    </source>
</evidence>
<name>A0A261ESH9_9BIFI</name>
<comment type="caution">
    <text evidence="1">The sequence shown here is derived from an EMBL/GenBank/DDBJ whole genome shotgun (WGS) entry which is preliminary data.</text>
</comment>
<proteinExistence type="predicted"/>
<dbReference type="EMBL" id="MWWS01000004">
    <property type="protein sequence ID" value="OZG49817.1"/>
    <property type="molecule type" value="Genomic_DNA"/>
</dbReference>
<accession>A0A261ESH9</accession>
<keyword evidence="2" id="KW-1185">Reference proteome</keyword>
<dbReference type="Proteomes" id="UP000216004">
    <property type="component" value="Unassembled WGS sequence"/>
</dbReference>
<dbReference type="AlphaFoldDB" id="A0A261ESH9"/>
<gene>
    <name evidence="1" type="ORF">BOCO_0334</name>
</gene>
<reference evidence="1 2" key="1">
    <citation type="journal article" date="2017" name="BMC Genomics">
        <title>Comparative genomic and phylogenomic analyses of the Bifidobacteriaceae family.</title>
        <authorList>
            <person name="Lugli G.A."/>
            <person name="Milani C."/>
            <person name="Turroni F."/>
            <person name="Duranti S."/>
            <person name="Mancabelli L."/>
            <person name="Mangifesta M."/>
            <person name="Ferrario C."/>
            <person name="Modesto M."/>
            <person name="Mattarelli P."/>
            <person name="Jiri K."/>
            <person name="van Sinderen D."/>
            <person name="Ventura M."/>
        </authorList>
    </citation>
    <scope>NUCLEOTIDE SEQUENCE [LARGE SCALE GENOMIC DNA]</scope>
    <source>
        <strain evidence="1 2">DSM 22924</strain>
    </source>
</reference>
<evidence type="ECO:0000313" key="2">
    <source>
        <dbReference type="Proteomes" id="UP000216004"/>
    </source>
</evidence>
<protein>
    <submittedName>
        <fullName evidence="1">Uncharacterized protein</fullName>
    </submittedName>
</protein>
<sequence>MNTLQSIFRGVSRGAKIAQTQQPTTRSILAPLTASQLQTQAWNNVGKAIRQAMDTHPAEYTNYSED</sequence>
<organism evidence="1 2">
    <name type="scientific">Bombiscardovia coagulans</name>
    <dbReference type="NCBI Taxonomy" id="686666"/>
    <lineage>
        <taxon>Bacteria</taxon>
        <taxon>Bacillati</taxon>
        <taxon>Actinomycetota</taxon>
        <taxon>Actinomycetes</taxon>
        <taxon>Bifidobacteriales</taxon>
        <taxon>Bifidobacteriaceae</taxon>
        <taxon>Bombiscardovia</taxon>
    </lineage>
</organism>